<proteinExistence type="predicted"/>
<protein>
    <submittedName>
        <fullName evidence="1">Uncharacterized protein</fullName>
    </submittedName>
</protein>
<keyword evidence="2" id="KW-1185">Reference proteome</keyword>
<evidence type="ECO:0000313" key="2">
    <source>
        <dbReference type="Proteomes" id="UP000054630"/>
    </source>
</evidence>
<comment type="caution">
    <text evidence="1">The sequence shown here is derived from an EMBL/GenBank/DDBJ whole genome shotgun (WGS) entry which is preliminary data.</text>
</comment>
<sequence>MRIAFCPSRRCVQVKMIHQICRLDLGELRPMNEIYVESKLGLPWTMSETNEAQPEVALPTFSTF</sequence>
<dbReference type="EMBL" id="JYDL01000033">
    <property type="protein sequence ID" value="KRX22209.1"/>
    <property type="molecule type" value="Genomic_DNA"/>
</dbReference>
<accession>A0A0V0S669</accession>
<dbReference type="Proteomes" id="UP000054630">
    <property type="component" value="Unassembled WGS sequence"/>
</dbReference>
<gene>
    <name evidence="1" type="ORF">T07_12182</name>
</gene>
<organism evidence="1 2">
    <name type="scientific">Trichinella nelsoni</name>
    <dbReference type="NCBI Taxonomy" id="6336"/>
    <lineage>
        <taxon>Eukaryota</taxon>
        <taxon>Metazoa</taxon>
        <taxon>Ecdysozoa</taxon>
        <taxon>Nematoda</taxon>
        <taxon>Enoplea</taxon>
        <taxon>Dorylaimia</taxon>
        <taxon>Trichinellida</taxon>
        <taxon>Trichinellidae</taxon>
        <taxon>Trichinella</taxon>
    </lineage>
</organism>
<evidence type="ECO:0000313" key="1">
    <source>
        <dbReference type="EMBL" id="KRX22209.1"/>
    </source>
</evidence>
<name>A0A0V0S669_9BILA</name>
<reference evidence="1 2" key="1">
    <citation type="submission" date="2015-01" db="EMBL/GenBank/DDBJ databases">
        <title>Evolution of Trichinella species and genotypes.</title>
        <authorList>
            <person name="Korhonen P.K."/>
            <person name="Edoardo P."/>
            <person name="Giuseppe L.R."/>
            <person name="Gasser R.B."/>
        </authorList>
    </citation>
    <scope>NUCLEOTIDE SEQUENCE [LARGE SCALE GENOMIC DNA]</scope>
    <source>
        <strain evidence="1">ISS37</strain>
    </source>
</reference>
<dbReference type="AlphaFoldDB" id="A0A0V0S669"/>